<sequence>MAAIRNVVLAGVSGNLGPAILRAVSSSSFNVTVFTRPGSSPPATPGVETVEVDYESIDDLTAKLQGKDAVVSTIPPTAAAAQTNLIQAAVRAGVARFLPSEFGSDLDNAINRAAPVYKPKVDAQELLKTLAAEGKLSYTVVYTGAFLDWGLRAGFPINPVKKVAALHDGGVRTYTTTTLATIGKAVVGVLAHPEETKNRVVRVGEASTTLKELLALSQEIVGADGWTITEPDTTEAVEKAAEKLKQGIFSSETILPFIYRAIWGEGAGGHFDKTDNELLGIQQLDKAGLKQVIQSVVDGQ</sequence>
<dbReference type="InterPro" id="IPR051609">
    <property type="entry name" value="NmrA/Isoflavone_reductase-like"/>
</dbReference>
<keyword evidence="5" id="KW-1185">Reference proteome</keyword>
<name>A0A0C1E6P9_ASPUT</name>
<dbReference type="SUPFAM" id="SSF51735">
    <property type="entry name" value="NAD(P)-binding Rossmann-fold domains"/>
    <property type="match status" value="1"/>
</dbReference>
<dbReference type="PANTHER" id="PTHR47706">
    <property type="entry name" value="NMRA-LIKE FAMILY PROTEIN"/>
    <property type="match status" value="1"/>
</dbReference>
<evidence type="ECO:0000313" key="4">
    <source>
        <dbReference type="EMBL" id="KIA75803.1"/>
    </source>
</evidence>
<dbReference type="InterPro" id="IPR008030">
    <property type="entry name" value="NmrA-like"/>
</dbReference>
<dbReference type="Pfam" id="PF05368">
    <property type="entry name" value="NmrA"/>
    <property type="match status" value="1"/>
</dbReference>
<dbReference type="Gene3D" id="3.40.50.720">
    <property type="entry name" value="NAD(P)-binding Rossmann-like Domain"/>
    <property type="match status" value="1"/>
</dbReference>
<evidence type="ECO:0000256" key="2">
    <source>
        <dbReference type="ARBA" id="ARBA00023002"/>
    </source>
</evidence>
<dbReference type="AlphaFoldDB" id="A0A0C1E6P9"/>
<evidence type="ECO:0000313" key="5">
    <source>
        <dbReference type="Proteomes" id="UP000053475"/>
    </source>
</evidence>
<evidence type="ECO:0000256" key="1">
    <source>
        <dbReference type="ARBA" id="ARBA00022857"/>
    </source>
</evidence>
<reference evidence="4 5" key="1">
    <citation type="submission" date="2014-11" db="EMBL/GenBank/DDBJ databases">
        <title>Genomics derived discovery of secondary metabolites biosynthetic gene clusters in Aspergillus ustus.</title>
        <authorList>
            <person name="Pi B."/>
            <person name="Dai F."/>
            <person name="Song X."/>
            <person name="Zhu C."/>
            <person name="Li H."/>
            <person name="Yu D."/>
        </authorList>
    </citation>
    <scope>NUCLEOTIDE SEQUENCE [LARGE SCALE GENOMIC DNA]</scope>
    <source>
        <strain evidence="4 5">3.3904</strain>
    </source>
</reference>
<dbReference type="Proteomes" id="UP000053475">
    <property type="component" value="Unassembled WGS sequence"/>
</dbReference>
<dbReference type="EMBL" id="JOMC01000036">
    <property type="protein sequence ID" value="KIA75803.1"/>
    <property type="molecule type" value="Genomic_DNA"/>
</dbReference>
<accession>A0A0C1E6P9</accession>
<dbReference type="InterPro" id="IPR045312">
    <property type="entry name" value="PCBER-like"/>
</dbReference>
<dbReference type="GO" id="GO:0016491">
    <property type="term" value="F:oxidoreductase activity"/>
    <property type="evidence" value="ECO:0007669"/>
    <property type="project" value="UniProtKB-KW"/>
</dbReference>
<dbReference type="InterPro" id="IPR036291">
    <property type="entry name" value="NAD(P)-bd_dom_sf"/>
</dbReference>
<gene>
    <name evidence="4" type="ORF">HK57_00417</name>
</gene>
<keyword evidence="2" id="KW-0560">Oxidoreductase</keyword>
<keyword evidence="1" id="KW-0521">NADP</keyword>
<proteinExistence type="predicted"/>
<organism evidence="4 5">
    <name type="scientific">Aspergillus ustus</name>
    <dbReference type="NCBI Taxonomy" id="40382"/>
    <lineage>
        <taxon>Eukaryota</taxon>
        <taxon>Fungi</taxon>
        <taxon>Dikarya</taxon>
        <taxon>Ascomycota</taxon>
        <taxon>Pezizomycotina</taxon>
        <taxon>Eurotiomycetes</taxon>
        <taxon>Eurotiomycetidae</taxon>
        <taxon>Eurotiales</taxon>
        <taxon>Aspergillaceae</taxon>
        <taxon>Aspergillus</taxon>
        <taxon>Aspergillus subgen. Nidulantes</taxon>
    </lineage>
</organism>
<protein>
    <submittedName>
        <fullName evidence="4">CipA-like oxidoreductase</fullName>
    </submittedName>
</protein>
<feature type="domain" description="NmrA-like" evidence="3">
    <location>
        <begin position="7"/>
        <end position="222"/>
    </location>
</feature>
<evidence type="ECO:0000259" key="3">
    <source>
        <dbReference type="Pfam" id="PF05368"/>
    </source>
</evidence>
<dbReference type="CDD" id="cd05259">
    <property type="entry name" value="PCBER_SDR_a"/>
    <property type="match status" value="1"/>
</dbReference>
<comment type="caution">
    <text evidence="4">The sequence shown here is derived from an EMBL/GenBank/DDBJ whole genome shotgun (WGS) entry which is preliminary data.</text>
</comment>
<dbReference type="PANTHER" id="PTHR47706:SF1">
    <property type="entry name" value="CIPA-LIKE, PUTATIVE (AFU_ORTHOLOGUE AFUA_1G12460)-RELATED"/>
    <property type="match status" value="1"/>
</dbReference>